<proteinExistence type="predicted"/>
<evidence type="ECO:0000313" key="2">
    <source>
        <dbReference type="Proteomes" id="UP000218164"/>
    </source>
</evidence>
<accession>A0A2A2HXX5</accession>
<dbReference type="AlphaFoldDB" id="A0A2A2HXX5"/>
<keyword evidence="2" id="KW-1185">Reference proteome</keyword>
<gene>
    <name evidence="1" type="ORF">ASJ81_02505</name>
</gene>
<sequence>MLDNGNITIAEQSINIDINTVINIKNLTSKPNLFIYLTSIECGEDLELVLKKGINQEVSS</sequence>
<name>A0A2A2HXX5_9EURY</name>
<dbReference type="EMBL" id="LMVP01000024">
    <property type="protein sequence ID" value="PAV14154.1"/>
    <property type="molecule type" value="Genomic_DNA"/>
</dbReference>
<dbReference type="Proteomes" id="UP000218164">
    <property type="component" value="Unassembled WGS sequence"/>
</dbReference>
<comment type="caution">
    <text evidence="1">The sequence shown here is derived from an EMBL/GenBank/DDBJ whole genome shotgun (WGS) entry which is preliminary data.</text>
</comment>
<reference evidence="1 2" key="1">
    <citation type="journal article" date="2017" name="BMC Genomics">
        <title>Genomic analysis of methanogenic archaea reveals a shift towards energy conservation.</title>
        <authorList>
            <person name="Gilmore S.P."/>
            <person name="Henske J.K."/>
            <person name="Sexton J.A."/>
            <person name="Solomon K.V."/>
            <person name="Seppala S."/>
            <person name="Yoo J.I."/>
            <person name="Huyett L.M."/>
            <person name="Pressman A."/>
            <person name="Cogan J.Z."/>
            <person name="Kivenson V."/>
            <person name="Peng X."/>
            <person name="Tan Y."/>
            <person name="Valentine D.L."/>
            <person name="O'Malley M.A."/>
        </authorList>
    </citation>
    <scope>NUCLEOTIDE SEQUENCE [LARGE SCALE GENOMIC DNA]</scope>
    <source>
        <strain evidence="1 2">MC-15</strain>
    </source>
</reference>
<protein>
    <submittedName>
        <fullName evidence="1">Uncharacterized protein</fullName>
    </submittedName>
</protein>
<organism evidence="1 2">
    <name type="scientific">Methanosarcina spelaei</name>
    <dbReference type="NCBI Taxonomy" id="1036679"/>
    <lineage>
        <taxon>Archaea</taxon>
        <taxon>Methanobacteriati</taxon>
        <taxon>Methanobacteriota</taxon>
        <taxon>Stenosarchaea group</taxon>
        <taxon>Methanomicrobia</taxon>
        <taxon>Methanosarcinales</taxon>
        <taxon>Methanosarcinaceae</taxon>
        <taxon>Methanosarcina</taxon>
    </lineage>
</organism>
<evidence type="ECO:0000313" key="1">
    <source>
        <dbReference type="EMBL" id="PAV14154.1"/>
    </source>
</evidence>